<evidence type="ECO:0000259" key="1">
    <source>
        <dbReference type="PROSITE" id="PS50878"/>
    </source>
</evidence>
<reference evidence="2 3" key="1">
    <citation type="submission" date="2019-03" db="EMBL/GenBank/DDBJ databases">
        <title>Tal1 in Xanthomonas translucens pv. cerealis Contributes to Virulence in Bacterial Leaf Streak of Wheat.</title>
        <authorList>
            <person name="Shah S.M.A."/>
            <person name="Haq F."/>
            <person name="Ma W."/>
            <person name="Xu X."/>
            <person name="Wang S."/>
            <person name="Xu Z."/>
            <person name="Zou L."/>
            <person name="Zhu B."/>
            <person name="Chen G."/>
        </authorList>
    </citation>
    <scope>NUCLEOTIDE SEQUENCE [LARGE SCALE GENOMIC DNA]</scope>
    <source>
        <strain evidence="2 3">01</strain>
    </source>
</reference>
<gene>
    <name evidence="2" type="ORF">E4A48_15120</name>
</gene>
<dbReference type="CDD" id="cd01646">
    <property type="entry name" value="RT_Bac_retron_I"/>
    <property type="match status" value="1"/>
</dbReference>
<sequence>MSKMKKGLSRKHVARVILTDALPYELPIYFSNYLLYIRLQSNGGAHKLVEKLLEHGSETMPCKFSISKRPAGTRELALIHPAVQSKVVNFYRQYDGFISQLCSRSSFSLRYPLRPASRFFESRYKDDSESSEVELDDVDFNPQSEFASSYFAYRKYSQVYKFFDSEEFIRLEQRYVYLLRIDISKCFASIYTHSVAWAVRGKQFAKEQKSRRKVTYFEDAFDTLMRDANWGETSGIIVGPEFSRIFCEVVLQGVDVRVTSRLSGDVEVKRYMDDYFIFAASEDAAISAEAVIAEELAKFNLYLNEGKRKLEHRPLVSALSVARLEVNDLCANILVGLRRLISLKSVEVGAEGIVPVSDAVAPLDAESADKLIRRIRAIAKQHGVEYSGLAAPALAVIGRGLNATYSSLAASKGILQNENSASIQRYLAKIIRVAEFFYVADVRSSTSNKIARVFLEIAAICEVGKLGRSFVELQMLYVVRKAMGIWKSATLIDIVNAVVAVQLVSSDGRGLEGIDIDAVLSRHVNSNGDGVEYLKFVLGIFLCADRPSLKKLKLRLADEVIASLQAPSALNLNDASVAYLLLDILVCPYLDVSVRANLYKFVSLRLFSPNAITDAEARGELTKLSKSVHFTDWNATSGDLRRLRALLRKGELRLAYD</sequence>
<feature type="domain" description="Reverse transcriptase" evidence="1">
    <location>
        <begin position="1"/>
        <end position="321"/>
    </location>
</feature>
<dbReference type="Pfam" id="PF00078">
    <property type="entry name" value="RVT_1"/>
    <property type="match status" value="1"/>
</dbReference>
<dbReference type="InterPro" id="IPR000477">
    <property type="entry name" value="RT_dom"/>
</dbReference>
<dbReference type="RefSeq" id="WP_142742705.1">
    <property type="nucleotide sequence ID" value="NZ_CP038228.1"/>
</dbReference>
<dbReference type="Proteomes" id="UP000319349">
    <property type="component" value="Chromosome"/>
</dbReference>
<protein>
    <submittedName>
        <fullName evidence="2">RNA-directed DNA polymerase</fullName>
    </submittedName>
</protein>
<keyword evidence="2" id="KW-0808">Transferase</keyword>
<dbReference type="EMBL" id="CP038228">
    <property type="protein sequence ID" value="QDI04839.1"/>
    <property type="molecule type" value="Genomic_DNA"/>
</dbReference>
<evidence type="ECO:0000313" key="2">
    <source>
        <dbReference type="EMBL" id="QDI04839.1"/>
    </source>
</evidence>
<proteinExistence type="predicted"/>
<dbReference type="GO" id="GO:0003964">
    <property type="term" value="F:RNA-directed DNA polymerase activity"/>
    <property type="evidence" value="ECO:0007669"/>
    <property type="project" value="UniProtKB-KW"/>
</dbReference>
<dbReference type="NCBIfam" id="NF041748">
    <property type="entry name" value="Drt3b"/>
    <property type="match status" value="1"/>
</dbReference>
<dbReference type="AlphaFoldDB" id="A0A514EFM2"/>
<accession>A0A514EFM2</accession>
<keyword evidence="3" id="KW-1185">Reference proteome</keyword>
<evidence type="ECO:0000313" key="3">
    <source>
        <dbReference type="Proteomes" id="UP000319349"/>
    </source>
</evidence>
<keyword evidence="2" id="KW-0695">RNA-directed DNA polymerase</keyword>
<dbReference type="PROSITE" id="PS50878">
    <property type="entry name" value="RT_POL"/>
    <property type="match status" value="1"/>
</dbReference>
<keyword evidence="2" id="KW-0548">Nucleotidyltransferase</keyword>
<organism evidence="2 3">
    <name type="scientific">Xanthomonas cerealis pv. cerealis</name>
    <dbReference type="NCBI Taxonomy" id="152263"/>
    <lineage>
        <taxon>Bacteria</taxon>
        <taxon>Pseudomonadati</taxon>
        <taxon>Pseudomonadota</taxon>
        <taxon>Gammaproteobacteria</taxon>
        <taxon>Lysobacterales</taxon>
        <taxon>Lysobacteraceae</taxon>
        <taxon>Xanthomonas</taxon>
        <taxon>Xanthomonas translucens group</taxon>
        <taxon>Xanthomonas cerealis</taxon>
    </lineage>
</organism>
<name>A0A514EFM2_9XANT</name>